<dbReference type="EMBL" id="MVGJ01000002">
    <property type="protein sequence ID" value="OOL84106.1"/>
    <property type="molecule type" value="Genomic_DNA"/>
</dbReference>
<feature type="active site" evidence="12">
    <location>
        <position position="227"/>
    </location>
</feature>
<dbReference type="InterPro" id="IPR001736">
    <property type="entry name" value="PLipase_D/transphosphatidylase"/>
</dbReference>
<feature type="active site" evidence="12">
    <location>
        <position position="418"/>
    </location>
</feature>
<evidence type="ECO:0000256" key="8">
    <source>
        <dbReference type="ARBA" id="ARBA00023098"/>
    </source>
</evidence>
<evidence type="ECO:0000256" key="10">
    <source>
        <dbReference type="ARBA" id="ARBA00023209"/>
    </source>
</evidence>
<dbReference type="PANTHER" id="PTHR21248">
    <property type="entry name" value="CARDIOLIPIN SYNTHASE"/>
    <property type="match status" value="1"/>
</dbReference>
<dbReference type="CDD" id="cd09110">
    <property type="entry name" value="PLDc_CLS_1"/>
    <property type="match status" value="1"/>
</dbReference>
<dbReference type="InterPro" id="IPR025202">
    <property type="entry name" value="PLD-like_dom"/>
</dbReference>
<dbReference type="SMART" id="SM00155">
    <property type="entry name" value="PLDc"/>
    <property type="match status" value="2"/>
</dbReference>
<dbReference type="AlphaFoldDB" id="A0A1S8IVY0"/>
<keyword evidence="2 12" id="KW-1003">Cell membrane</keyword>
<comment type="function">
    <text evidence="12">Catalyzes the reversible phosphatidyl group transfer from one phosphatidylglycerol molecule to another to form cardiolipin (CL) (diphosphatidylglycerol) and glycerol.</text>
</comment>
<dbReference type="InterPro" id="IPR022924">
    <property type="entry name" value="Cardiolipin_synthase"/>
</dbReference>
<evidence type="ECO:0000313" key="13">
    <source>
        <dbReference type="EMBL" id="OOL84106.1"/>
    </source>
</evidence>
<evidence type="ECO:0000256" key="4">
    <source>
        <dbReference type="ARBA" id="ARBA00022679"/>
    </source>
</evidence>
<dbReference type="PROSITE" id="PS50035">
    <property type="entry name" value="PLD"/>
    <property type="match status" value="2"/>
</dbReference>
<dbReference type="Pfam" id="PF13091">
    <property type="entry name" value="PLDc_2"/>
    <property type="match status" value="2"/>
</dbReference>
<feature type="active site" evidence="12">
    <location>
        <position position="229"/>
    </location>
</feature>
<evidence type="ECO:0000256" key="7">
    <source>
        <dbReference type="ARBA" id="ARBA00022989"/>
    </source>
</evidence>
<organism evidence="13 14">
    <name type="scientific">Enterococcus faecium</name>
    <name type="common">Streptococcus faecium</name>
    <dbReference type="NCBI Taxonomy" id="1352"/>
    <lineage>
        <taxon>Bacteria</taxon>
        <taxon>Bacillati</taxon>
        <taxon>Bacillota</taxon>
        <taxon>Bacilli</taxon>
        <taxon>Lactobacillales</taxon>
        <taxon>Enterococcaceae</taxon>
        <taxon>Enterococcus</taxon>
    </lineage>
</organism>
<feature type="active site" evidence="12">
    <location>
        <position position="234"/>
    </location>
</feature>
<sequence length="493" mass="56803">MLLYVRRNIFVVSSIITALYLLNALIALVAILIKPRDVAAIWAWLLVLFALPGVGFVLYLFFGRGLTDKKKFYLRQSDLKELENFQSFRGDTIEHYDPDMGDKDKQQFVDFFSSLNRMPLTRMNSVTLLTDGQEKLDSLLQDLKKAKHSIHIEYYAFVTDNIGQQVLHVLEEKAAEGVEVRILYDAFGSHGTKAKDFNRLIKNGGHVHTFVTSQRALLRFRLNYHDHRKIVVIDGKISYTGGFNIANQYVNTTKKFGYWRDTHIRIFGAASSLLQLRFLTDWNVSVPEEKKVGYHLNYFFKKADRDESKLADTSIQLVSSGPNNEREQIKLSFIKLITSAKKRVWIQTPYLVPDESVIAALKIATASGVDVKIMIPNKPDHPFIYRATQYYARQLIKENVQILVYENGFLHAKTLIMDDEICMVGSANQDIRSYRLNFETSAVIYDPEFLEELATQFKEDETHCSSMTTETVKEMSNWLLFKQQISRLFSPIL</sequence>
<keyword evidence="8 12" id="KW-0443">Lipid metabolism</keyword>
<evidence type="ECO:0000256" key="1">
    <source>
        <dbReference type="ARBA" id="ARBA00004651"/>
    </source>
</evidence>
<dbReference type="NCBIfam" id="TIGR04265">
    <property type="entry name" value="bac_cardiolipin"/>
    <property type="match status" value="1"/>
</dbReference>
<comment type="similarity">
    <text evidence="12">Belongs to the phospholipase D family. Cardiolipin synthase subfamily.</text>
</comment>
<evidence type="ECO:0000256" key="11">
    <source>
        <dbReference type="ARBA" id="ARBA00023264"/>
    </source>
</evidence>
<keyword evidence="4 12" id="KW-0808">Transferase</keyword>
<reference evidence="13 14" key="1">
    <citation type="submission" date="2017-02" db="EMBL/GenBank/DDBJ databases">
        <title>Clonality and virulence of isolates of VRE in Hematopoietic Stem Cell Transplanted (HSCT) patients.</title>
        <authorList>
            <person name="Marchi A.P."/>
            <person name="Martins R.C."/>
            <person name="Marie S.K."/>
            <person name="Levin A.S."/>
            <person name="Costa S.F."/>
        </authorList>
    </citation>
    <scope>NUCLEOTIDE SEQUENCE [LARGE SCALE GENOMIC DNA]</scope>
    <source>
        <strain evidence="13 14">LIM1759</strain>
    </source>
</reference>
<comment type="catalytic activity">
    <reaction evidence="12">
        <text>2 a 1,2-diacyl-sn-glycero-3-phospho-(1'-sn-glycerol) = a cardiolipin + glycerol</text>
        <dbReference type="Rhea" id="RHEA:31451"/>
        <dbReference type="ChEBI" id="CHEBI:17754"/>
        <dbReference type="ChEBI" id="CHEBI:62237"/>
        <dbReference type="ChEBI" id="CHEBI:64716"/>
    </reaction>
</comment>
<dbReference type="CDD" id="cd09112">
    <property type="entry name" value="PLDc_CLS_2"/>
    <property type="match status" value="1"/>
</dbReference>
<feature type="active site" evidence="12">
    <location>
        <position position="413"/>
    </location>
</feature>
<dbReference type="GO" id="GO:0032049">
    <property type="term" value="P:cardiolipin biosynthetic process"/>
    <property type="evidence" value="ECO:0007669"/>
    <property type="project" value="UniProtKB-UniRule"/>
</dbReference>
<evidence type="ECO:0000313" key="14">
    <source>
        <dbReference type="Proteomes" id="UP000191171"/>
    </source>
</evidence>
<feature type="transmembrane region" description="Helical" evidence="12">
    <location>
        <begin position="9"/>
        <end position="33"/>
    </location>
</feature>
<keyword evidence="3 12" id="KW-0444">Lipid biosynthesis</keyword>
<evidence type="ECO:0000256" key="3">
    <source>
        <dbReference type="ARBA" id="ARBA00022516"/>
    </source>
</evidence>
<feature type="active site" evidence="12">
    <location>
        <position position="411"/>
    </location>
</feature>
<keyword evidence="7 12" id="KW-1133">Transmembrane helix</keyword>
<keyword evidence="10 12" id="KW-0594">Phospholipid biosynthesis</keyword>
<comment type="subcellular location">
    <subcellularLocation>
        <location evidence="1 12">Cell membrane</location>
        <topology evidence="1 12">Multi-pass membrane protein</topology>
    </subcellularLocation>
</comment>
<dbReference type="PANTHER" id="PTHR21248:SF22">
    <property type="entry name" value="PHOSPHOLIPASE D"/>
    <property type="match status" value="1"/>
</dbReference>
<proteinExistence type="inferred from homology"/>
<dbReference type="InterPro" id="IPR030874">
    <property type="entry name" value="Cardiolipin_synth_Firmi"/>
</dbReference>
<dbReference type="Proteomes" id="UP000191171">
    <property type="component" value="Unassembled WGS sequence"/>
</dbReference>
<dbReference type="SUPFAM" id="SSF56024">
    <property type="entry name" value="Phospholipase D/nuclease"/>
    <property type="match status" value="2"/>
</dbReference>
<keyword evidence="11 12" id="KW-1208">Phospholipid metabolism</keyword>
<feature type="transmembrane region" description="Helical" evidence="12">
    <location>
        <begin position="39"/>
        <end position="62"/>
    </location>
</feature>
<comment type="caution">
    <text evidence="13">The sequence shown here is derived from an EMBL/GenBank/DDBJ whole genome shotgun (WGS) entry which is preliminary data.</text>
</comment>
<evidence type="ECO:0000256" key="5">
    <source>
        <dbReference type="ARBA" id="ARBA00022692"/>
    </source>
</evidence>
<keyword evidence="6" id="KW-0677">Repeat</keyword>
<dbReference type="GO" id="GO:0005886">
    <property type="term" value="C:plasma membrane"/>
    <property type="evidence" value="ECO:0007669"/>
    <property type="project" value="UniProtKB-SubCell"/>
</dbReference>
<gene>
    <name evidence="13" type="ORF">B1P95_00330</name>
</gene>
<dbReference type="InterPro" id="IPR027379">
    <property type="entry name" value="CLS_N"/>
</dbReference>
<dbReference type="Gene3D" id="3.30.870.10">
    <property type="entry name" value="Endonuclease Chain A"/>
    <property type="match status" value="2"/>
</dbReference>
<name>A0A1S8IVY0_ENTFC</name>
<dbReference type="GO" id="GO:0008808">
    <property type="term" value="F:cardiolipin synthase activity"/>
    <property type="evidence" value="ECO:0007669"/>
    <property type="project" value="UniProtKB-UniRule"/>
</dbReference>
<keyword evidence="9 12" id="KW-0472">Membrane</keyword>
<protein>
    <recommendedName>
        <fullName evidence="12">Cardiolipin synthase</fullName>
        <shortName evidence="12">CL synthase</shortName>
        <ecNumber evidence="12">2.7.8.-</ecNumber>
    </recommendedName>
</protein>
<evidence type="ECO:0000256" key="12">
    <source>
        <dbReference type="HAMAP-Rule" id="MF_01916"/>
    </source>
</evidence>
<accession>A0A1S8IVY0</accession>
<evidence type="ECO:0000256" key="6">
    <source>
        <dbReference type="ARBA" id="ARBA00022737"/>
    </source>
</evidence>
<dbReference type="HAMAP" id="MF_01916">
    <property type="entry name" value="Cardiolipin_synth_Cls"/>
    <property type="match status" value="1"/>
</dbReference>
<dbReference type="Pfam" id="PF13396">
    <property type="entry name" value="PLDc_N"/>
    <property type="match status" value="1"/>
</dbReference>
<evidence type="ECO:0000256" key="9">
    <source>
        <dbReference type="ARBA" id="ARBA00023136"/>
    </source>
</evidence>
<keyword evidence="5 12" id="KW-0812">Transmembrane</keyword>
<dbReference type="EC" id="2.7.8.-" evidence="12"/>
<evidence type="ECO:0000256" key="2">
    <source>
        <dbReference type="ARBA" id="ARBA00022475"/>
    </source>
</evidence>